<sequence length="147" mass="16784">MTGRKAFFTVPFHCFSNCSVRAKYFLASSLVELPSGPPWVRTQNNTKSRDAKSFIIRVVVRKQVRDQSEKTRWRKADLHCSTHVSLPLSMEMTCLNKQDNSQSEFRNSRVLLSALEKGGNDDGRLKRWLSSNEMHGTFLMLANSLTS</sequence>
<reference evidence="1 2" key="1">
    <citation type="submission" date="2021-06" db="EMBL/GenBank/DDBJ databases">
        <title>Caerostris darwini draft genome.</title>
        <authorList>
            <person name="Kono N."/>
            <person name="Arakawa K."/>
        </authorList>
    </citation>
    <scope>NUCLEOTIDE SEQUENCE [LARGE SCALE GENOMIC DNA]</scope>
</reference>
<dbReference type="Proteomes" id="UP001054837">
    <property type="component" value="Unassembled WGS sequence"/>
</dbReference>
<evidence type="ECO:0000313" key="2">
    <source>
        <dbReference type="Proteomes" id="UP001054837"/>
    </source>
</evidence>
<evidence type="ECO:0000313" key="1">
    <source>
        <dbReference type="EMBL" id="GIY56028.1"/>
    </source>
</evidence>
<comment type="caution">
    <text evidence="1">The sequence shown here is derived from an EMBL/GenBank/DDBJ whole genome shotgun (WGS) entry which is preliminary data.</text>
</comment>
<dbReference type="EMBL" id="BPLQ01011152">
    <property type="protein sequence ID" value="GIY56028.1"/>
    <property type="molecule type" value="Genomic_DNA"/>
</dbReference>
<gene>
    <name evidence="1" type="ORF">CDAR_225621</name>
</gene>
<protein>
    <submittedName>
        <fullName evidence="1">Uncharacterized protein</fullName>
    </submittedName>
</protein>
<dbReference type="AlphaFoldDB" id="A0AAV4UDX4"/>
<accession>A0AAV4UDX4</accession>
<organism evidence="1 2">
    <name type="scientific">Caerostris darwini</name>
    <dbReference type="NCBI Taxonomy" id="1538125"/>
    <lineage>
        <taxon>Eukaryota</taxon>
        <taxon>Metazoa</taxon>
        <taxon>Ecdysozoa</taxon>
        <taxon>Arthropoda</taxon>
        <taxon>Chelicerata</taxon>
        <taxon>Arachnida</taxon>
        <taxon>Araneae</taxon>
        <taxon>Araneomorphae</taxon>
        <taxon>Entelegynae</taxon>
        <taxon>Araneoidea</taxon>
        <taxon>Araneidae</taxon>
        <taxon>Caerostris</taxon>
    </lineage>
</organism>
<proteinExistence type="predicted"/>
<name>A0AAV4UDX4_9ARAC</name>
<keyword evidence="2" id="KW-1185">Reference proteome</keyword>